<evidence type="ECO:0000313" key="1">
    <source>
        <dbReference type="EMBL" id="MFH6982696.1"/>
    </source>
</evidence>
<keyword evidence="2" id="KW-1185">Reference proteome</keyword>
<accession>A0ABW7N529</accession>
<gene>
    <name evidence="1" type="ORF">ACHKAR_04555</name>
</gene>
<dbReference type="Pfam" id="PF14054">
    <property type="entry name" value="DUF4249"/>
    <property type="match status" value="1"/>
</dbReference>
<dbReference type="EMBL" id="JBIPKE010000012">
    <property type="protein sequence ID" value="MFH6982696.1"/>
    <property type="molecule type" value="Genomic_DNA"/>
</dbReference>
<proteinExistence type="predicted"/>
<dbReference type="Proteomes" id="UP001610063">
    <property type="component" value="Unassembled WGS sequence"/>
</dbReference>
<comment type="caution">
    <text evidence="1">The sequence shown here is derived from an EMBL/GenBank/DDBJ whole genome shotgun (WGS) entry which is preliminary data.</text>
</comment>
<sequence length="275" mass="31285">MKHILTISLAIILLACGTDDLPTASSSFLVVEGWLTDQDTQQYVRLSRSQEFLSSEANRFVSDAEIQVRSSRNEQFTFSHQSNGLYLSDIPFAGQPNSSYWIRISMPNGSIVESNMEMIQPSTQIDSLAFDFYLRPSEEDPQIDEKVYYPIAFAKDEGSARNYYRWKLYKNDTLFSDPEYLVLLSDRFFDGNAYQNDFTNFEYQLGDKITVEKLEISQKAYEYLSLIKSQTTTLGTVSSVSPAPVKGNLHYLSSTTQVLGYYGVASVRQDSLRIN</sequence>
<dbReference type="PROSITE" id="PS51257">
    <property type="entry name" value="PROKAR_LIPOPROTEIN"/>
    <property type="match status" value="1"/>
</dbReference>
<evidence type="ECO:0000313" key="2">
    <source>
        <dbReference type="Proteomes" id="UP001610063"/>
    </source>
</evidence>
<organism evidence="1 2">
    <name type="scientific">Marinoscillum luteum</name>
    <dbReference type="NCBI Taxonomy" id="861051"/>
    <lineage>
        <taxon>Bacteria</taxon>
        <taxon>Pseudomonadati</taxon>
        <taxon>Bacteroidota</taxon>
        <taxon>Cytophagia</taxon>
        <taxon>Cytophagales</taxon>
        <taxon>Reichenbachiellaceae</taxon>
        <taxon>Marinoscillum</taxon>
    </lineage>
</organism>
<name>A0ABW7N529_9BACT</name>
<reference evidence="1 2" key="1">
    <citation type="journal article" date="2013" name="Int. J. Syst. Evol. Microbiol.">
        <title>Marinoscillum luteum sp. nov., isolated from marine sediment.</title>
        <authorList>
            <person name="Cha I.T."/>
            <person name="Park S.J."/>
            <person name="Kim S.J."/>
            <person name="Kim J.G."/>
            <person name="Jung M.Y."/>
            <person name="Shin K.S."/>
            <person name="Kwon K.K."/>
            <person name="Yang S.H."/>
            <person name="Seo Y.S."/>
            <person name="Rhee S.K."/>
        </authorList>
    </citation>
    <scope>NUCLEOTIDE SEQUENCE [LARGE SCALE GENOMIC DNA]</scope>
    <source>
        <strain evidence="1 2">KCTC 23939</strain>
    </source>
</reference>
<dbReference type="RefSeq" id="WP_395416364.1">
    <property type="nucleotide sequence ID" value="NZ_JBIPKE010000012.1"/>
</dbReference>
<protein>
    <submittedName>
        <fullName evidence="1">DUF4249 domain-containing protein</fullName>
    </submittedName>
</protein>
<dbReference type="InterPro" id="IPR025345">
    <property type="entry name" value="DUF4249"/>
</dbReference>